<dbReference type="GO" id="GO:0061630">
    <property type="term" value="F:ubiquitin protein ligase activity"/>
    <property type="evidence" value="ECO:0007669"/>
    <property type="project" value="UniProtKB-EC"/>
</dbReference>
<keyword evidence="3" id="KW-0479">Metal-binding</keyword>
<dbReference type="SMART" id="SM00184">
    <property type="entry name" value="RING"/>
    <property type="match status" value="1"/>
</dbReference>
<evidence type="ECO:0000259" key="11">
    <source>
        <dbReference type="PROSITE" id="PS50089"/>
    </source>
</evidence>
<dbReference type="AlphaFoldDB" id="A0A7N0RE97"/>
<evidence type="ECO:0000256" key="3">
    <source>
        <dbReference type="ARBA" id="ARBA00022723"/>
    </source>
</evidence>
<dbReference type="Gramene" id="Kaladp0008s0672.1.v1.1">
    <property type="protein sequence ID" value="Kaladp0008s0672.1.v1.1.CDS.1"/>
    <property type="gene ID" value="Kaladp0008s0672.v1.1"/>
</dbReference>
<dbReference type="InterPro" id="IPR001841">
    <property type="entry name" value="Znf_RING"/>
</dbReference>
<evidence type="ECO:0000256" key="8">
    <source>
        <dbReference type="PROSITE-ProRule" id="PRU00175"/>
    </source>
</evidence>
<name>A0A7N0RE97_KALFE</name>
<evidence type="ECO:0000256" key="7">
    <source>
        <dbReference type="ARBA" id="ARBA00024209"/>
    </source>
</evidence>
<dbReference type="Gene3D" id="3.30.40.10">
    <property type="entry name" value="Zinc/RING finger domain, C3HC4 (zinc finger)"/>
    <property type="match status" value="1"/>
</dbReference>
<feature type="domain" description="RING-type" evidence="11">
    <location>
        <begin position="146"/>
        <end position="188"/>
    </location>
</feature>
<keyword evidence="10" id="KW-0472">Membrane</keyword>
<dbReference type="PROSITE" id="PS50089">
    <property type="entry name" value="ZF_RING_2"/>
    <property type="match status" value="1"/>
</dbReference>
<evidence type="ECO:0000256" key="6">
    <source>
        <dbReference type="ARBA" id="ARBA00022833"/>
    </source>
</evidence>
<organism evidence="12 13">
    <name type="scientific">Kalanchoe fedtschenkoi</name>
    <name type="common">Lavender scallops</name>
    <name type="synonym">South American air plant</name>
    <dbReference type="NCBI Taxonomy" id="63787"/>
    <lineage>
        <taxon>Eukaryota</taxon>
        <taxon>Viridiplantae</taxon>
        <taxon>Streptophyta</taxon>
        <taxon>Embryophyta</taxon>
        <taxon>Tracheophyta</taxon>
        <taxon>Spermatophyta</taxon>
        <taxon>Magnoliopsida</taxon>
        <taxon>eudicotyledons</taxon>
        <taxon>Gunneridae</taxon>
        <taxon>Pentapetalae</taxon>
        <taxon>Saxifragales</taxon>
        <taxon>Crassulaceae</taxon>
        <taxon>Kalanchoe</taxon>
    </lineage>
</organism>
<evidence type="ECO:0000256" key="5">
    <source>
        <dbReference type="ARBA" id="ARBA00022786"/>
    </source>
</evidence>
<dbReference type="Pfam" id="PF13639">
    <property type="entry name" value="zf-RING_2"/>
    <property type="match status" value="1"/>
</dbReference>
<dbReference type="EnsemblPlants" id="Kaladp0008s0672.1.v1.1">
    <property type="protein sequence ID" value="Kaladp0008s0672.1.v1.1.CDS.1"/>
    <property type="gene ID" value="Kaladp0008s0672.v1.1"/>
</dbReference>
<evidence type="ECO:0000313" key="12">
    <source>
        <dbReference type="EnsemblPlants" id="Kaladp0008s0672.1.v1.1.CDS.1"/>
    </source>
</evidence>
<dbReference type="InterPro" id="IPR053238">
    <property type="entry name" value="RING-H2_zinc_finger"/>
</dbReference>
<comment type="similarity">
    <text evidence="7">Belongs to the RING-type zinc finger family. ATL subfamily.</text>
</comment>
<comment type="catalytic activity">
    <reaction evidence="1">
        <text>S-ubiquitinyl-[E2 ubiquitin-conjugating enzyme]-L-cysteine + [acceptor protein]-L-lysine = [E2 ubiquitin-conjugating enzyme]-L-cysteine + N(6)-ubiquitinyl-[acceptor protein]-L-lysine.</text>
        <dbReference type="EC" id="2.3.2.27"/>
    </reaction>
</comment>
<dbReference type="PANTHER" id="PTHR14155:SF627">
    <property type="entry name" value="OS06G0192800 PROTEIN"/>
    <property type="match status" value="1"/>
</dbReference>
<keyword evidence="10" id="KW-1133">Transmembrane helix</keyword>
<reference evidence="12" key="1">
    <citation type="submission" date="2021-01" db="UniProtKB">
        <authorList>
            <consortium name="EnsemblPlants"/>
        </authorList>
    </citation>
    <scope>IDENTIFICATION</scope>
</reference>
<evidence type="ECO:0000256" key="4">
    <source>
        <dbReference type="ARBA" id="ARBA00022771"/>
    </source>
</evidence>
<feature type="region of interest" description="Disordered" evidence="9">
    <location>
        <begin position="1"/>
        <end position="20"/>
    </location>
</feature>
<proteinExistence type="inferred from homology"/>
<dbReference type="InterPro" id="IPR013083">
    <property type="entry name" value="Znf_RING/FYVE/PHD"/>
</dbReference>
<keyword evidence="10" id="KW-0812">Transmembrane</keyword>
<keyword evidence="5" id="KW-0833">Ubl conjugation pathway</keyword>
<sequence>MDAPTPSAPVTQTRHHPRLPELPDARGMIDFLLIFLPLSALLIALVLFIRRQSARDASQHSLHLNAPADIEAAISSAAAPRPDPHLHHQPQQQPRLVIDTYQEYVQAVTDDFCFDTTYEEYEKFSALFFWEDRGAAAEDRAERAECVICLDGFAGGDVCLVMGECEHVFHKRCGDSWMEDKRSCPVCRKQVTEFPS</sequence>
<dbReference type="OMA" id="VAPRVSM"/>
<evidence type="ECO:0000256" key="9">
    <source>
        <dbReference type="SAM" id="MobiDB-lite"/>
    </source>
</evidence>
<dbReference type="PANTHER" id="PTHR14155">
    <property type="entry name" value="RING FINGER DOMAIN-CONTAINING"/>
    <property type="match status" value="1"/>
</dbReference>
<keyword evidence="4 8" id="KW-0863">Zinc-finger</keyword>
<evidence type="ECO:0000256" key="2">
    <source>
        <dbReference type="ARBA" id="ARBA00012483"/>
    </source>
</evidence>
<evidence type="ECO:0000313" key="13">
    <source>
        <dbReference type="Proteomes" id="UP000594263"/>
    </source>
</evidence>
<keyword evidence="6" id="KW-0862">Zinc</keyword>
<feature type="transmembrane region" description="Helical" evidence="10">
    <location>
        <begin position="28"/>
        <end position="49"/>
    </location>
</feature>
<dbReference type="EC" id="2.3.2.27" evidence="2"/>
<accession>A0A7N0RE97</accession>
<evidence type="ECO:0000256" key="10">
    <source>
        <dbReference type="SAM" id="Phobius"/>
    </source>
</evidence>
<evidence type="ECO:0000256" key="1">
    <source>
        <dbReference type="ARBA" id="ARBA00000900"/>
    </source>
</evidence>
<dbReference type="GO" id="GO:0008270">
    <property type="term" value="F:zinc ion binding"/>
    <property type="evidence" value="ECO:0007669"/>
    <property type="project" value="UniProtKB-KW"/>
</dbReference>
<protein>
    <recommendedName>
        <fullName evidence="2">RING-type E3 ubiquitin transferase</fullName>
        <ecNumber evidence="2">2.3.2.27</ecNumber>
    </recommendedName>
</protein>
<dbReference type="Proteomes" id="UP000594263">
    <property type="component" value="Unplaced"/>
</dbReference>
<dbReference type="SUPFAM" id="SSF57850">
    <property type="entry name" value="RING/U-box"/>
    <property type="match status" value="1"/>
</dbReference>
<keyword evidence="13" id="KW-1185">Reference proteome</keyword>